<evidence type="ECO:0008006" key="6">
    <source>
        <dbReference type="Google" id="ProtNLM"/>
    </source>
</evidence>
<dbReference type="Pfam" id="PF00106">
    <property type="entry name" value="adh_short"/>
    <property type="match status" value="1"/>
</dbReference>
<sequence length="271" mass="29914">MPQFDILDKVALVTGGASGLGFLYAINLLEEGARGVTLADIDKVAGAKALEEIEKKYGANKAIFVYCNVERKSDFEDAFVKTIEKFQNIDILINNAGILNDHVYEKEIAINVNGVAYGVILGLDKYIPQYKSGPEGLIVNISSIAGVSPLAMIPIYVGTKFAVHGMTLSWGDSYHYNRTKVRVVGVCPGVTDTPLIQLMSGRNLGPVYQECLKDLRNYPVQAPGQMANRMIQIIKNAPSGTMWIVEGNSLPFKFELPNYQKMKRVYLEEDQ</sequence>
<dbReference type="EMBL" id="JAACXV010013822">
    <property type="protein sequence ID" value="KAF7272189.1"/>
    <property type="molecule type" value="Genomic_DNA"/>
</dbReference>
<evidence type="ECO:0000256" key="3">
    <source>
        <dbReference type="RuleBase" id="RU000363"/>
    </source>
</evidence>
<dbReference type="SUPFAM" id="SSF51735">
    <property type="entry name" value="NAD(P)-binding Rossmann-fold domains"/>
    <property type="match status" value="1"/>
</dbReference>
<evidence type="ECO:0000256" key="1">
    <source>
        <dbReference type="ARBA" id="ARBA00006484"/>
    </source>
</evidence>
<dbReference type="InterPro" id="IPR002347">
    <property type="entry name" value="SDR_fam"/>
</dbReference>
<dbReference type="PANTHER" id="PTHR44229">
    <property type="entry name" value="15-HYDROXYPROSTAGLANDIN DEHYDROGENASE [NAD(+)]"/>
    <property type="match status" value="1"/>
</dbReference>
<organism evidence="4 5">
    <name type="scientific">Rhynchophorus ferrugineus</name>
    <name type="common">Red palm weevil</name>
    <name type="synonym">Curculio ferrugineus</name>
    <dbReference type="NCBI Taxonomy" id="354439"/>
    <lineage>
        <taxon>Eukaryota</taxon>
        <taxon>Metazoa</taxon>
        <taxon>Ecdysozoa</taxon>
        <taxon>Arthropoda</taxon>
        <taxon>Hexapoda</taxon>
        <taxon>Insecta</taxon>
        <taxon>Pterygota</taxon>
        <taxon>Neoptera</taxon>
        <taxon>Endopterygota</taxon>
        <taxon>Coleoptera</taxon>
        <taxon>Polyphaga</taxon>
        <taxon>Cucujiformia</taxon>
        <taxon>Curculionidae</taxon>
        <taxon>Dryophthorinae</taxon>
        <taxon>Rhynchophorus</taxon>
    </lineage>
</organism>
<gene>
    <name evidence="4" type="ORF">GWI33_015020</name>
</gene>
<keyword evidence="5" id="KW-1185">Reference proteome</keyword>
<dbReference type="Gene3D" id="3.40.50.720">
    <property type="entry name" value="NAD(P)-binding Rossmann-like Domain"/>
    <property type="match status" value="1"/>
</dbReference>
<dbReference type="PRINTS" id="PR00081">
    <property type="entry name" value="GDHRDH"/>
</dbReference>
<dbReference type="PROSITE" id="PS00061">
    <property type="entry name" value="ADH_SHORT"/>
    <property type="match status" value="1"/>
</dbReference>
<reference evidence="4" key="1">
    <citation type="submission" date="2020-08" db="EMBL/GenBank/DDBJ databases">
        <title>Genome sequencing and assembly of the red palm weevil Rhynchophorus ferrugineus.</title>
        <authorList>
            <person name="Dias G.B."/>
            <person name="Bergman C.M."/>
            <person name="Manee M."/>
        </authorList>
    </citation>
    <scope>NUCLEOTIDE SEQUENCE</scope>
    <source>
        <strain evidence="4">AA-2017</strain>
        <tissue evidence="4">Whole larva</tissue>
    </source>
</reference>
<dbReference type="GO" id="GO:0005737">
    <property type="term" value="C:cytoplasm"/>
    <property type="evidence" value="ECO:0007669"/>
    <property type="project" value="TreeGrafter"/>
</dbReference>
<accession>A0A834MBU1</accession>
<name>A0A834MBU1_RHYFE</name>
<dbReference type="Proteomes" id="UP000625711">
    <property type="component" value="Unassembled WGS sequence"/>
</dbReference>
<evidence type="ECO:0000313" key="5">
    <source>
        <dbReference type="Proteomes" id="UP000625711"/>
    </source>
</evidence>
<dbReference type="PANTHER" id="PTHR44229:SF8">
    <property type="entry name" value="ALCOHOL DEHYDROGENASE-RELATED"/>
    <property type="match status" value="1"/>
</dbReference>
<evidence type="ECO:0000256" key="2">
    <source>
        <dbReference type="ARBA" id="ARBA00023002"/>
    </source>
</evidence>
<dbReference type="OrthoDB" id="417891at2759"/>
<dbReference type="GO" id="GO:0016616">
    <property type="term" value="F:oxidoreductase activity, acting on the CH-OH group of donors, NAD or NADP as acceptor"/>
    <property type="evidence" value="ECO:0007669"/>
    <property type="project" value="TreeGrafter"/>
</dbReference>
<dbReference type="InterPro" id="IPR036291">
    <property type="entry name" value="NAD(P)-bd_dom_sf"/>
</dbReference>
<dbReference type="AlphaFoldDB" id="A0A834MBU1"/>
<keyword evidence="2" id="KW-0560">Oxidoreductase</keyword>
<comment type="caution">
    <text evidence="4">The sequence shown here is derived from an EMBL/GenBank/DDBJ whole genome shotgun (WGS) entry which is preliminary data.</text>
</comment>
<proteinExistence type="inferred from homology"/>
<dbReference type="PRINTS" id="PR00080">
    <property type="entry name" value="SDRFAMILY"/>
</dbReference>
<comment type="similarity">
    <text evidence="1 3">Belongs to the short-chain dehydrogenases/reductases (SDR) family.</text>
</comment>
<evidence type="ECO:0000313" key="4">
    <source>
        <dbReference type="EMBL" id="KAF7272189.1"/>
    </source>
</evidence>
<dbReference type="InterPro" id="IPR020904">
    <property type="entry name" value="Sc_DH/Rdtase_CS"/>
</dbReference>
<protein>
    <recommendedName>
        <fullName evidence="6">15-hydroxyprostaglandin dehydrogenase</fullName>
    </recommendedName>
</protein>